<dbReference type="OrthoDB" id="106784at2759"/>
<gene>
    <name evidence="4" type="ORF">TCAL_14606</name>
</gene>
<feature type="compositionally biased region" description="Acidic residues" evidence="2">
    <location>
        <begin position="1045"/>
        <end position="1054"/>
    </location>
</feature>
<keyword evidence="1" id="KW-0479">Metal-binding</keyword>
<evidence type="ECO:0000313" key="5">
    <source>
        <dbReference type="Proteomes" id="UP000318571"/>
    </source>
</evidence>
<name>A0A553PDC7_TIGCA</name>
<dbReference type="Proteomes" id="UP000318571">
    <property type="component" value="Chromosome 2"/>
</dbReference>
<dbReference type="InterPro" id="IPR013083">
    <property type="entry name" value="Znf_RING/FYVE/PHD"/>
</dbReference>
<feature type="compositionally biased region" description="Basic residues" evidence="2">
    <location>
        <begin position="418"/>
        <end position="465"/>
    </location>
</feature>
<sequence>MAQPDPAFPEELVCVLCHFLLEDAVMLPCCASSVCEICARERIAGTKCPMQDCESTEADPGDLIPNRRLRAKTQIYRDKHNVPLRERTPPMTTDDEEAKDSLKTLLSILPNSNRSPEPEEIEAVQNELLSEPVPSREPTIDFETAKATSKEEMPVEEVRNYPSDVLSKDGKEEIPNGTSDASTENANGTLDPTPQVSRDKNETESAHLQNVDDEEEPLGDAIPTISHGVEIPRELMKEAVHDPLAAFNKLMQVRDKEKGIVNAEQHYGQAPPQYDKDAIYNATYAHKGYYHNSHMYGGQPKRCFTCNKVGHLDKHCRFNPQSINYMPSSHSLGRNHRDESEYYRSHNESSFRKSQSRERSRRSRSRRISGSGDEKRTRRSRSPFGKSGKTRSQSRSRSRSASRKARKRSRSASPSKSVARKRYRSRSRSKQKRSQSRSPSRRKSRSSSRSRKSPKRSEKRKKKRERSSSRETKKEKRKKDKKDRRFSRDETPPKKKKKSSMEKSPEHKPEKEKSSNESERKKNNSVKSEDEIKEKSYSSGKERDTSPEDKPSSRVKVKKSPERSSVSKIHHRYNSSSSRDGPGVHFRDRKSTTVDIQTESRRSQTPPKSSSKEPVVDADISDEPFFTPSKFANSKIEIKLGAPKSKVVESKPEFDQPTGKTRLESIENHPNGRRSSPSAKKGLSKRFRDGQSSSPSPPRKTGSSSKSKDKETWKKQSEEKNNPDGKHLLSDKPAKLENKILDHQSPVEDVQKEKRKHSPKRRSRSRTPKRKSRSRTPKRKGRSKSPKGRSRLRSPADDRSARKSDQSRDEIRAVGEFKTSRELSPIEETHLNERQVQIIAGSKIGDSISARSKKKKKKAKNKGKKSKKISSESEEDVSSSSSSSSSSESSENSSDSDSSDEKNSVSKKLKRKKKRKSKKSKKKSKKRAKAKKSKAMDILLEQGSKVAKIRLTESDLQDPKYLQQILIQQLNQASKGDKPSGNMEDGSKESGSQEPRSDIKTKEDVLELGKSSSIELKINIVNSSCDTKSPISDKTTPHLAQVQGAEEDEEDNSEHEESGPTMAFIPESQAPGDN</sequence>
<keyword evidence="5" id="KW-1185">Reference proteome</keyword>
<feature type="compositionally biased region" description="Polar residues" evidence="2">
    <location>
        <begin position="320"/>
        <end position="332"/>
    </location>
</feature>
<accession>A0A553PDC7</accession>
<feature type="domain" description="CCHC-type" evidence="3">
    <location>
        <begin position="302"/>
        <end position="317"/>
    </location>
</feature>
<feature type="compositionally biased region" description="Basic residues" evidence="2">
    <location>
        <begin position="753"/>
        <end position="792"/>
    </location>
</feature>
<evidence type="ECO:0000256" key="1">
    <source>
        <dbReference type="PROSITE-ProRule" id="PRU00047"/>
    </source>
</evidence>
<feature type="region of interest" description="Disordered" evidence="2">
    <location>
        <begin position="1024"/>
        <end position="1074"/>
    </location>
</feature>
<feature type="region of interest" description="Disordered" evidence="2">
    <location>
        <begin position="144"/>
        <end position="221"/>
    </location>
</feature>
<dbReference type="STRING" id="6832.A0A553PDC7"/>
<dbReference type="SUPFAM" id="SSF57850">
    <property type="entry name" value="RING/U-box"/>
    <property type="match status" value="1"/>
</dbReference>
<evidence type="ECO:0000313" key="4">
    <source>
        <dbReference type="EMBL" id="TRY75679.1"/>
    </source>
</evidence>
<feature type="region of interest" description="Disordered" evidence="2">
    <location>
        <begin position="971"/>
        <end position="1003"/>
    </location>
</feature>
<dbReference type="PANTHER" id="PTHR46528:SF1">
    <property type="entry name" value="PROTEIN SON"/>
    <property type="match status" value="1"/>
</dbReference>
<feature type="compositionally biased region" description="Basic and acidic residues" evidence="2">
    <location>
        <begin position="335"/>
        <end position="358"/>
    </location>
</feature>
<dbReference type="Gene3D" id="3.30.40.10">
    <property type="entry name" value="Zinc/RING finger domain, C3HC4 (zinc finger)"/>
    <property type="match status" value="1"/>
</dbReference>
<feature type="compositionally biased region" description="Low complexity" evidence="2">
    <location>
        <begin position="878"/>
        <end position="896"/>
    </location>
</feature>
<feature type="compositionally biased region" description="Basic residues" evidence="2">
    <location>
        <begin position="388"/>
        <end position="410"/>
    </location>
</feature>
<dbReference type="AlphaFoldDB" id="A0A553PDC7"/>
<feature type="compositionally biased region" description="Polar residues" evidence="2">
    <location>
        <begin position="1024"/>
        <end position="1034"/>
    </location>
</feature>
<keyword evidence="1" id="KW-0863">Zinc-finger</keyword>
<keyword evidence="1" id="KW-0862">Zinc</keyword>
<dbReference type="OMA" id="FDKFDIG"/>
<reference evidence="4 5" key="1">
    <citation type="journal article" date="2018" name="Nat. Ecol. Evol.">
        <title>Genomic signatures of mitonuclear coevolution across populations of Tigriopus californicus.</title>
        <authorList>
            <person name="Barreto F.S."/>
            <person name="Watson E.T."/>
            <person name="Lima T.G."/>
            <person name="Willett C.S."/>
            <person name="Edmands S."/>
            <person name="Li W."/>
            <person name="Burton R.S."/>
        </authorList>
    </citation>
    <scope>NUCLEOTIDE SEQUENCE [LARGE SCALE GENOMIC DNA]</scope>
    <source>
        <strain evidence="4 5">San Diego</strain>
    </source>
</reference>
<feature type="compositionally biased region" description="Basic residues" evidence="2">
    <location>
        <begin position="475"/>
        <end position="485"/>
    </location>
</feature>
<organism evidence="4 5">
    <name type="scientific">Tigriopus californicus</name>
    <name type="common">Marine copepod</name>
    <dbReference type="NCBI Taxonomy" id="6832"/>
    <lineage>
        <taxon>Eukaryota</taxon>
        <taxon>Metazoa</taxon>
        <taxon>Ecdysozoa</taxon>
        <taxon>Arthropoda</taxon>
        <taxon>Crustacea</taxon>
        <taxon>Multicrustacea</taxon>
        <taxon>Hexanauplia</taxon>
        <taxon>Copepoda</taxon>
        <taxon>Harpacticoida</taxon>
        <taxon>Harpacticidae</taxon>
        <taxon>Tigriopus</taxon>
    </lineage>
</organism>
<dbReference type="GO" id="GO:0051726">
    <property type="term" value="P:regulation of cell cycle"/>
    <property type="evidence" value="ECO:0007669"/>
    <property type="project" value="InterPro"/>
</dbReference>
<dbReference type="InterPro" id="IPR032922">
    <property type="entry name" value="SON"/>
</dbReference>
<proteinExistence type="predicted"/>
<evidence type="ECO:0000256" key="2">
    <source>
        <dbReference type="SAM" id="MobiDB-lite"/>
    </source>
</evidence>
<dbReference type="PANTHER" id="PTHR46528">
    <property type="entry name" value="PROTEIN SON"/>
    <property type="match status" value="1"/>
</dbReference>
<protein>
    <recommendedName>
        <fullName evidence="3">CCHC-type domain-containing protein</fullName>
    </recommendedName>
</protein>
<evidence type="ECO:0000259" key="3">
    <source>
        <dbReference type="PROSITE" id="PS50158"/>
    </source>
</evidence>
<feature type="compositionally biased region" description="Basic and acidic residues" evidence="2">
    <location>
        <begin position="585"/>
        <end position="602"/>
    </location>
</feature>
<dbReference type="InterPro" id="IPR001878">
    <property type="entry name" value="Znf_CCHC"/>
</dbReference>
<dbReference type="GO" id="GO:0008270">
    <property type="term" value="F:zinc ion binding"/>
    <property type="evidence" value="ECO:0007669"/>
    <property type="project" value="UniProtKB-KW"/>
</dbReference>
<feature type="compositionally biased region" description="Basic and acidic residues" evidence="2">
    <location>
        <begin position="486"/>
        <end position="552"/>
    </location>
</feature>
<feature type="compositionally biased region" description="Basic residues" evidence="2">
    <location>
        <begin position="905"/>
        <end position="933"/>
    </location>
</feature>
<dbReference type="GO" id="GO:0048024">
    <property type="term" value="P:regulation of mRNA splicing, via spliceosome"/>
    <property type="evidence" value="ECO:0007669"/>
    <property type="project" value="TreeGrafter"/>
</dbReference>
<dbReference type="GO" id="GO:0003723">
    <property type="term" value="F:RNA binding"/>
    <property type="evidence" value="ECO:0007669"/>
    <property type="project" value="InterPro"/>
</dbReference>
<comment type="caution">
    <text evidence="4">The sequence shown here is derived from an EMBL/GenBank/DDBJ whole genome shotgun (WGS) entry which is preliminary data.</text>
</comment>
<feature type="compositionally biased region" description="Basic residues" evidence="2">
    <location>
        <begin position="851"/>
        <end position="868"/>
    </location>
</feature>
<feature type="region of interest" description="Disordered" evidence="2">
    <location>
        <begin position="320"/>
        <end position="945"/>
    </location>
</feature>
<feature type="compositionally biased region" description="Basic and acidic residues" evidence="2">
    <location>
        <begin position="706"/>
        <end position="752"/>
    </location>
</feature>
<feature type="compositionally biased region" description="Polar residues" evidence="2">
    <location>
        <begin position="176"/>
        <end position="196"/>
    </location>
</feature>
<feature type="compositionally biased region" description="Basic and acidic residues" evidence="2">
    <location>
        <begin position="794"/>
        <end position="821"/>
    </location>
</feature>
<dbReference type="PROSITE" id="PS50158">
    <property type="entry name" value="ZF_CCHC"/>
    <property type="match status" value="1"/>
</dbReference>
<feature type="compositionally biased region" description="Basic and acidic residues" evidence="2">
    <location>
        <begin position="148"/>
        <end position="159"/>
    </location>
</feature>
<dbReference type="EMBL" id="VCGU01000005">
    <property type="protein sequence ID" value="TRY75679.1"/>
    <property type="molecule type" value="Genomic_DNA"/>
</dbReference>